<keyword evidence="2" id="KW-0238">DNA-binding</keyword>
<dbReference type="Proteomes" id="UP001518989">
    <property type="component" value="Unassembled WGS sequence"/>
</dbReference>
<feature type="domain" description="HTH gntR-type" evidence="4">
    <location>
        <begin position="13"/>
        <end position="80"/>
    </location>
</feature>
<name>A0ABS3KRW7_9PROT</name>
<dbReference type="SUPFAM" id="SSF48008">
    <property type="entry name" value="GntR ligand-binding domain-like"/>
    <property type="match status" value="1"/>
</dbReference>
<dbReference type="SMART" id="SM00345">
    <property type="entry name" value="HTH_GNTR"/>
    <property type="match status" value="1"/>
</dbReference>
<dbReference type="SUPFAM" id="SSF46785">
    <property type="entry name" value="Winged helix' DNA-binding domain"/>
    <property type="match status" value="1"/>
</dbReference>
<organism evidence="5 6">
    <name type="scientific">Roseomonas haemaphysalidis</name>
    <dbReference type="NCBI Taxonomy" id="2768162"/>
    <lineage>
        <taxon>Bacteria</taxon>
        <taxon>Pseudomonadati</taxon>
        <taxon>Pseudomonadota</taxon>
        <taxon>Alphaproteobacteria</taxon>
        <taxon>Acetobacterales</taxon>
        <taxon>Roseomonadaceae</taxon>
        <taxon>Roseomonas</taxon>
    </lineage>
</organism>
<dbReference type="PANTHER" id="PTHR43537:SF39">
    <property type="entry name" value="HTH-TYPE TRANSCRIPTIONAL REGULATOR MCBR"/>
    <property type="match status" value="1"/>
</dbReference>
<dbReference type="Gene3D" id="1.20.120.530">
    <property type="entry name" value="GntR ligand-binding domain-like"/>
    <property type="match status" value="1"/>
</dbReference>
<dbReference type="InterPro" id="IPR036388">
    <property type="entry name" value="WH-like_DNA-bd_sf"/>
</dbReference>
<evidence type="ECO:0000313" key="6">
    <source>
        <dbReference type="Proteomes" id="UP001518989"/>
    </source>
</evidence>
<dbReference type="Pfam" id="PF07729">
    <property type="entry name" value="FCD"/>
    <property type="match status" value="1"/>
</dbReference>
<dbReference type="InterPro" id="IPR008920">
    <property type="entry name" value="TF_FadR/GntR_C"/>
</dbReference>
<reference evidence="5 6" key="1">
    <citation type="submission" date="2020-09" db="EMBL/GenBank/DDBJ databases">
        <title>Roseomonas.</title>
        <authorList>
            <person name="Zhu W."/>
        </authorList>
    </citation>
    <scope>NUCLEOTIDE SEQUENCE [LARGE SCALE GENOMIC DNA]</scope>
    <source>
        <strain evidence="5 6">573</strain>
    </source>
</reference>
<comment type="caution">
    <text evidence="5">The sequence shown here is derived from an EMBL/GenBank/DDBJ whole genome shotgun (WGS) entry which is preliminary data.</text>
</comment>
<proteinExistence type="predicted"/>
<sequence length="246" mass="27039">MPLTASLPVLTRTSLNDRVYETLRGALLEGRLRPHQRLKIRDLAATMGVSETPVREAVMQLVRERALTLQTSRSLTVPRLSVGQYLELREIRLELEGLAAARAADHVTPRDVAALSKLHEKLLKAEEAGHAAEAVRCNWLFHSRLYEAAAMPELFHVIQGLWLRNGPLLTYLYPHAAPSYPGRHRHLDVLDALRARDGAAVRAAIQADMIEGGTALLRLLEDLDAGRRSEAPFAGGAEPAPLPAVA</sequence>
<evidence type="ECO:0000256" key="1">
    <source>
        <dbReference type="ARBA" id="ARBA00023015"/>
    </source>
</evidence>
<evidence type="ECO:0000259" key="4">
    <source>
        <dbReference type="PROSITE" id="PS50949"/>
    </source>
</evidence>
<evidence type="ECO:0000256" key="3">
    <source>
        <dbReference type="ARBA" id="ARBA00023163"/>
    </source>
</evidence>
<evidence type="ECO:0000256" key="2">
    <source>
        <dbReference type="ARBA" id="ARBA00023125"/>
    </source>
</evidence>
<dbReference type="RefSeq" id="WP_207418007.1">
    <property type="nucleotide sequence ID" value="NZ_CP061177.1"/>
</dbReference>
<dbReference type="PROSITE" id="PS50949">
    <property type="entry name" value="HTH_GNTR"/>
    <property type="match status" value="1"/>
</dbReference>
<keyword evidence="6" id="KW-1185">Reference proteome</keyword>
<protein>
    <submittedName>
        <fullName evidence="5">GntR family transcriptional regulator</fullName>
    </submittedName>
</protein>
<dbReference type="InterPro" id="IPR000524">
    <property type="entry name" value="Tscrpt_reg_HTH_GntR"/>
</dbReference>
<dbReference type="InterPro" id="IPR036390">
    <property type="entry name" value="WH_DNA-bd_sf"/>
</dbReference>
<dbReference type="Pfam" id="PF00392">
    <property type="entry name" value="GntR"/>
    <property type="match status" value="1"/>
</dbReference>
<dbReference type="Gene3D" id="1.10.10.10">
    <property type="entry name" value="Winged helix-like DNA-binding domain superfamily/Winged helix DNA-binding domain"/>
    <property type="match status" value="1"/>
</dbReference>
<keyword evidence="3" id="KW-0804">Transcription</keyword>
<accession>A0ABS3KRW7</accession>
<dbReference type="EMBL" id="JACTNG010000007">
    <property type="protein sequence ID" value="MBO1080179.1"/>
    <property type="molecule type" value="Genomic_DNA"/>
</dbReference>
<keyword evidence="1" id="KW-0805">Transcription regulation</keyword>
<dbReference type="PANTHER" id="PTHR43537">
    <property type="entry name" value="TRANSCRIPTIONAL REGULATOR, GNTR FAMILY"/>
    <property type="match status" value="1"/>
</dbReference>
<gene>
    <name evidence="5" type="ORF">IAI61_14155</name>
</gene>
<dbReference type="SMART" id="SM00895">
    <property type="entry name" value="FCD"/>
    <property type="match status" value="1"/>
</dbReference>
<dbReference type="InterPro" id="IPR011711">
    <property type="entry name" value="GntR_C"/>
</dbReference>
<evidence type="ECO:0000313" key="5">
    <source>
        <dbReference type="EMBL" id="MBO1080179.1"/>
    </source>
</evidence>